<comment type="caution">
    <text evidence="2">The sequence shown here is derived from an EMBL/GenBank/DDBJ whole genome shotgun (WGS) entry which is preliminary data.</text>
</comment>
<name>A0AA36MLV8_9DINO</name>
<dbReference type="GO" id="GO:0000398">
    <property type="term" value="P:mRNA splicing, via spliceosome"/>
    <property type="evidence" value="ECO:0007669"/>
    <property type="project" value="TreeGrafter"/>
</dbReference>
<dbReference type="InterPro" id="IPR003890">
    <property type="entry name" value="MIF4G-like_typ-3"/>
</dbReference>
<dbReference type="SMART" id="SM00543">
    <property type="entry name" value="MIF4G"/>
    <property type="match status" value="1"/>
</dbReference>
<dbReference type="GO" id="GO:0003723">
    <property type="term" value="F:RNA binding"/>
    <property type="evidence" value="ECO:0007669"/>
    <property type="project" value="InterPro"/>
</dbReference>
<dbReference type="InterPro" id="IPR050781">
    <property type="entry name" value="CWC22_splicing_factor"/>
</dbReference>
<accession>A0AA36MLV8</accession>
<sequence>MQKEIEDKTSAEYQRQTWEALRKSINGLVNKVNVGNIKNIVEELFQENLVRGRGLLVRALIRAQMASPGFTHVFAALLAVINSKLPEVGDLLIRRVILQFRRDYKRNDKIVTTAAIKFMVHLVNQKICSELLALHVATLLLERVTEDSIEVCVSFLQEVGQALEDLSKSGCQAIFERFRTILHEGEIDKRVQYVIEGLFETRRKKFSDHPMVLEELDLVDDEDQITHEVDLLEETVKGEETLNIFKAIPPEQYAADEAKWKLISSEILGLEQ</sequence>
<dbReference type="PANTHER" id="PTHR18034:SF3">
    <property type="entry name" value="PRE-MRNA-SPLICING FACTOR CWC22 HOMOLOG"/>
    <property type="match status" value="1"/>
</dbReference>
<dbReference type="PANTHER" id="PTHR18034">
    <property type="entry name" value="CELL CYCLE CONTROL PROTEIN CWF22-RELATED"/>
    <property type="match status" value="1"/>
</dbReference>
<proteinExistence type="predicted"/>
<dbReference type="GO" id="GO:0071013">
    <property type="term" value="C:catalytic step 2 spliceosome"/>
    <property type="evidence" value="ECO:0007669"/>
    <property type="project" value="TreeGrafter"/>
</dbReference>
<reference evidence="2" key="1">
    <citation type="submission" date="2023-08" db="EMBL/GenBank/DDBJ databases">
        <authorList>
            <person name="Chen Y."/>
            <person name="Shah S."/>
            <person name="Dougan E. K."/>
            <person name="Thang M."/>
            <person name="Chan C."/>
        </authorList>
    </citation>
    <scope>NUCLEOTIDE SEQUENCE</scope>
</reference>
<dbReference type="SUPFAM" id="SSF48371">
    <property type="entry name" value="ARM repeat"/>
    <property type="match status" value="1"/>
</dbReference>
<feature type="domain" description="MIF4G" evidence="1">
    <location>
        <begin position="22"/>
        <end position="205"/>
    </location>
</feature>
<dbReference type="Proteomes" id="UP001178507">
    <property type="component" value="Unassembled WGS sequence"/>
</dbReference>
<organism evidence="2 3">
    <name type="scientific">Effrenium voratum</name>
    <dbReference type="NCBI Taxonomy" id="2562239"/>
    <lineage>
        <taxon>Eukaryota</taxon>
        <taxon>Sar</taxon>
        <taxon>Alveolata</taxon>
        <taxon>Dinophyceae</taxon>
        <taxon>Suessiales</taxon>
        <taxon>Symbiodiniaceae</taxon>
        <taxon>Effrenium</taxon>
    </lineage>
</organism>
<feature type="non-terminal residue" evidence="2">
    <location>
        <position position="272"/>
    </location>
</feature>
<dbReference type="InterPro" id="IPR016024">
    <property type="entry name" value="ARM-type_fold"/>
</dbReference>
<evidence type="ECO:0000313" key="3">
    <source>
        <dbReference type="Proteomes" id="UP001178507"/>
    </source>
</evidence>
<evidence type="ECO:0000259" key="1">
    <source>
        <dbReference type="SMART" id="SM00543"/>
    </source>
</evidence>
<protein>
    <recommendedName>
        <fullName evidence="1">MIF4G domain-containing protein</fullName>
    </recommendedName>
</protein>
<evidence type="ECO:0000313" key="2">
    <source>
        <dbReference type="EMBL" id="CAJ1376756.1"/>
    </source>
</evidence>
<dbReference type="Pfam" id="PF02854">
    <property type="entry name" value="MIF4G"/>
    <property type="match status" value="1"/>
</dbReference>
<dbReference type="Gene3D" id="1.25.40.180">
    <property type="match status" value="1"/>
</dbReference>
<dbReference type="AlphaFoldDB" id="A0AA36MLV8"/>
<dbReference type="EMBL" id="CAUJNA010000416">
    <property type="protein sequence ID" value="CAJ1376756.1"/>
    <property type="molecule type" value="Genomic_DNA"/>
</dbReference>
<gene>
    <name evidence="2" type="ORF">EVOR1521_LOCUS5736</name>
</gene>
<keyword evidence="3" id="KW-1185">Reference proteome</keyword>